<accession>A0A1V8PR87</accession>
<name>A0A1V8PR87_9BIFI</name>
<evidence type="ECO:0000313" key="2">
    <source>
        <dbReference type="EMBL" id="OQM51186.1"/>
    </source>
</evidence>
<evidence type="ECO:0000313" key="3">
    <source>
        <dbReference type="Proteomes" id="UP000192666"/>
    </source>
</evidence>
<dbReference type="AlphaFoldDB" id="A0A1V8PR87"/>
<dbReference type="PANTHER" id="PTHR13696">
    <property type="entry name" value="P-LOOP CONTAINING NUCLEOSIDE TRIPHOSPHATE HYDROLASE"/>
    <property type="match status" value="1"/>
</dbReference>
<gene>
    <name evidence="2" type="ORF">B5782_1137</name>
</gene>
<dbReference type="RefSeq" id="WP_080788640.1">
    <property type="nucleotide sequence ID" value="NZ_NAQA01000003.1"/>
</dbReference>
<dbReference type="EMBL" id="NAQA01000003">
    <property type="protein sequence ID" value="OQM51186.1"/>
    <property type="molecule type" value="Genomic_DNA"/>
</dbReference>
<dbReference type="PANTHER" id="PTHR13696:SF99">
    <property type="entry name" value="COBYRINIC ACID AC-DIAMIDE SYNTHASE"/>
    <property type="match status" value="1"/>
</dbReference>
<protein>
    <submittedName>
        <fullName evidence="2">DNA partition protein</fullName>
    </submittedName>
</protein>
<proteinExistence type="predicted"/>
<dbReference type="Proteomes" id="UP000192666">
    <property type="component" value="Unassembled WGS sequence"/>
</dbReference>
<dbReference type="InterPro" id="IPR027417">
    <property type="entry name" value="P-loop_NTPase"/>
</dbReference>
<reference evidence="2 3" key="1">
    <citation type="submission" date="2017-03" db="EMBL/GenBank/DDBJ databases">
        <title>Maternal inheritance of bifidobacteria.</title>
        <authorList>
            <person name="Lugli G.A."/>
            <person name="Duranti S."/>
            <person name="Milani C."/>
            <person name="Mancabelli L."/>
        </authorList>
    </citation>
    <scope>NUCLEOTIDE SEQUENCE [LARGE SCALE GENOMIC DNA]</scope>
    <source>
        <strain evidence="2 3">1899B</strain>
    </source>
</reference>
<organism evidence="2 3">
    <name type="scientific">Bifidobacterium catenulatum</name>
    <dbReference type="NCBI Taxonomy" id="1686"/>
    <lineage>
        <taxon>Bacteria</taxon>
        <taxon>Bacillati</taxon>
        <taxon>Actinomycetota</taxon>
        <taxon>Actinomycetes</taxon>
        <taxon>Bifidobacteriales</taxon>
        <taxon>Bifidobacteriaceae</taxon>
        <taxon>Bifidobacterium</taxon>
    </lineage>
</organism>
<dbReference type="Gene3D" id="3.40.50.300">
    <property type="entry name" value="P-loop containing nucleotide triphosphate hydrolases"/>
    <property type="match status" value="1"/>
</dbReference>
<sequence>MNDKKNREPMVIALATGKGGSMKTTSAVFLACALVDQSRGEQHVLVADADVQGDAKDWWYRAAELDDPLPFDVMSAAPADIAHLHGINDRLDDPVDWVLIDSAPYGRALDESVNNADLVVIPSSPSRIDLDQAVGVKDLCDRRGVPAAILLCRTEANTTALRDALAWIDGSDIACFETLIPKRQDILNAKSTRPRGSRLHEYRDLAGELKQTMRQLKDKEEDL</sequence>
<dbReference type="InterPro" id="IPR050678">
    <property type="entry name" value="DNA_Partitioning_ATPase"/>
</dbReference>
<dbReference type="Pfam" id="PF01656">
    <property type="entry name" value="CbiA"/>
    <property type="match status" value="1"/>
</dbReference>
<dbReference type="PIRSF" id="PIRSF009320">
    <property type="entry name" value="Nuc_binding_HP_1000"/>
    <property type="match status" value="1"/>
</dbReference>
<dbReference type="SUPFAM" id="SSF52540">
    <property type="entry name" value="P-loop containing nucleoside triphosphate hydrolases"/>
    <property type="match status" value="1"/>
</dbReference>
<feature type="domain" description="CobQ/CobB/MinD/ParA nucleotide binding" evidence="1">
    <location>
        <begin position="12"/>
        <end position="185"/>
    </location>
</feature>
<dbReference type="InterPro" id="IPR002586">
    <property type="entry name" value="CobQ/CobB/MinD/ParA_Nub-bd_dom"/>
</dbReference>
<comment type="caution">
    <text evidence="2">The sequence shown here is derived from an EMBL/GenBank/DDBJ whole genome shotgun (WGS) entry which is preliminary data.</text>
</comment>
<dbReference type="CDD" id="cd02042">
    <property type="entry name" value="ParAB_family"/>
    <property type="match status" value="1"/>
</dbReference>
<evidence type="ECO:0000259" key="1">
    <source>
        <dbReference type="Pfam" id="PF01656"/>
    </source>
</evidence>